<dbReference type="RefSeq" id="XP_003680130.1">
    <property type="nucleotide sequence ID" value="XM_003680082.1"/>
</dbReference>
<dbReference type="EMBL" id="HE616744">
    <property type="protein sequence ID" value="CCE90919.1"/>
    <property type="molecule type" value="Genomic_DNA"/>
</dbReference>
<dbReference type="eggNOG" id="KOG1426">
    <property type="taxonomic scope" value="Eukaryota"/>
</dbReference>
<dbReference type="Proteomes" id="UP000005627">
    <property type="component" value="Chromosome 3"/>
</dbReference>
<dbReference type="FunCoup" id="G8ZQX7">
    <property type="interactions" value="35"/>
</dbReference>
<dbReference type="GO" id="GO:0005743">
    <property type="term" value="C:mitochondrial inner membrane"/>
    <property type="evidence" value="ECO:0007669"/>
    <property type="project" value="EnsemblFungi"/>
</dbReference>
<dbReference type="STRING" id="1076872.G8ZQX7"/>
<dbReference type="AlphaFoldDB" id="G8ZQX7"/>
<dbReference type="GO" id="GO:0034551">
    <property type="term" value="P:mitochondrial respiratory chain complex III assembly"/>
    <property type="evidence" value="ECO:0007669"/>
    <property type="project" value="EnsemblFungi"/>
</dbReference>
<dbReference type="PANTHER" id="PTHR47563:SF1">
    <property type="entry name" value="PROTEIN FMP25, MITOCHONDRIAL"/>
    <property type="match status" value="1"/>
</dbReference>
<evidence type="ECO:0000313" key="2">
    <source>
        <dbReference type="EMBL" id="CCE90919.1"/>
    </source>
</evidence>
<keyword evidence="3" id="KW-1185">Reference proteome</keyword>
<dbReference type="InterPro" id="IPR053245">
    <property type="entry name" value="MitoProcess-Associated"/>
</dbReference>
<dbReference type="Pfam" id="PF13540">
    <property type="entry name" value="RCC1_2"/>
    <property type="match status" value="1"/>
</dbReference>
<evidence type="ECO:0000256" key="1">
    <source>
        <dbReference type="PROSITE-ProRule" id="PRU00235"/>
    </source>
</evidence>
<feature type="repeat" description="RCC1" evidence="1">
    <location>
        <begin position="394"/>
        <end position="455"/>
    </location>
</feature>
<dbReference type="SUPFAM" id="SSF50985">
    <property type="entry name" value="RCC1/BLIP-II"/>
    <property type="match status" value="1"/>
</dbReference>
<name>G8ZQX7_TORDE</name>
<dbReference type="HOGENOM" id="CLU_028610_1_0_1"/>
<dbReference type="PANTHER" id="PTHR47563">
    <property type="entry name" value="PROTEIN FMP25, MITOCHONDRIAL"/>
    <property type="match status" value="1"/>
</dbReference>
<reference evidence="2 3" key="1">
    <citation type="journal article" date="2011" name="Proc. Natl. Acad. Sci. U.S.A.">
        <title>Evolutionary erosion of yeast sex chromosomes by mating-type switching accidents.</title>
        <authorList>
            <person name="Gordon J.L."/>
            <person name="Armisen D."/>
            <person name="Proux-Wera E."/>
            <person name="Oheigeartaigh S.S."/>
            <person name="Byrne K.P."/>
            <person name="Wolfe K.H."/>
        </authorList>
    </citation>
    <scope>NUCLEOTIDE SEQUENCE [LARGE SCALE GENOMIC DNA]</scope>
    <source>
        <strain evidence="3">ATCC 10662 / CBS 1146 / NBRC 0425 / NCYC 2629 / NRRL Y-866</strain>
    </source>
</reference>
<dbReference type="PROSITE" id="PS50012">
    <property type="entry name" value="RCC1_3"/>
    <property type="match status" value="3"/>
</dbReference>
<proteinExistence type="predicted"/>
<dbReference type="InParanoid" id="G8ZQX7"/>
<dbReference type="InterPro" id="IPR009091">
    <property type="entry name" value="RCC1/BLIP-II"/>
</dbReference>
<dbReference type="Pfam" id="PF00415">
    <property type="entry name" value="RCC1"/>
    <property type="match status" value="2"/>
</dbReference>
<dbReference type="InterPro" id="IPR000408">
    <property type="entry name" value="Reg_chr_condens"/>
</dbReference>
<gene>
    <name evidence="2" type="primary">TDEL0C00300</name>
    <name evidence="2" type="ORF">TDEL_0C00300</name>
</gene>
<dbReference type="GeneID" id="11500241"/>
<dbReference type="KEGG" id="tdl:TDEL_0C00300"/>
<feature type="repeat" description="RCC1" evidence="1">
    <location>
        <begin position="524"/>
        <end position="592"/>
    </location>
</feature>
<sequence>MSGIVVIRRCILQRPHVRGSVRLHFRGFVSGQQLMKSNAPQFDEAELLAPELESKPYKAKKSLMDYEWPDKSPEELEKENQDKTEKLMKLSAILQGLLVLAGVGIGATVYSKWPQIKGWWMTKDMRVDDDTIEKLFKKKAKKSLADIPIIPTTELGFEVPGLYFWGGDGEGLKKSRPGSVFPRRNSLFDGKYLRDVCLTTVNNVQANLAIDEKGNLLKWDNNKCECILADQNLVSVKESNSCAYALNKRGEILIVPLNSGDVRLAHIDMKRSWLLPWRRYTNYGFKLDTKSVFKGSGEKKVRDFDVGKEHLVLISNAGKAYSCATGVKASEGQRPCGQFGVPTLSHFDKFPPPNKLYEIELLNNGLTEDKKVEKRKIEQIACGNFHTLARDSNGNLFVFGLNRYGQLGLPILYDIDQAPYPKVLNRFNSYFSRDIDVKCVDVHCSGDTSYVTMTANNLGDRTTQLPAESISYFAFGSGQYGELGNGNFRNSQSEPTPLKDLPASNKIEEWACGEKHVLCKLHNGDVCAWGLNDHGQLGTGKRIKHGRPVSIPEALTPGAKNSPEELFKTKLKLLPGQYLAAGGDSSCIYWKK</sequence>
<organism evidence="2 3">
    <name type="scientific">Torulaspora delbrueckii</name>
    <name type="common">Yeast</name>
    <name type="synonym">Candida colliculosa</name>
    <dbReference type="NCBI Taxonomy" id="4950"/>
    <lineage>
        <taxon>Eukaryota</taxon>
        <taxon>Fungi</taxon>
        <taxon>Dikarya</taxon>
        <taxon>Ascomycota</taxon>
        <taxon>Saccharomycotina</taxon>
        <taxon>Saccharomycetes</taxon>
        <taxon>Saccharomycetales</taxon>
        <taxon>Saccharomycetaceae</taxon>
        <taxon>Torulaspora</taxon>
    </lineage>
</organism>
<accession>G8ZQX7</accession>
<dbReference type="OrthoDB" id="10256179at2759"/>
<protein>
    <submittedName>
        <fullName evidence="2">Uncharacterized protein</fullName>
    </submittedName>
</protein>
<feature type="repeat" description="RCC1" evidence="1">
    <location>
        <begin position="470"/>
        <end position="523"/>
    </location>
</feature>
<dbReference type="Gene3D" id="2.130.10.30">
    <property type="entry name" value="Regulator of chromosome condensation 1/beta-lactamase-inhibitor protein II"/>
    <property type="match status" value="1"/>
</dbReference>
<evidence type="ECO:0000313" key="3">
    <source>
        <dbReference type="Proteomes" id="UP000005627"/>
    </source>
</evidence>